<organism evidence="1 2">
    <name type="scientific">Methanobrevibacter cuticularis</name>
    <dbReference type="NCBI Taxonomy" id="47311"/>
    <lineage>
        <taxon>Archaea</taxon>
        <taxon>Methanobacteriati</taxon>
        <taxon>Methanobacteriota</taxon>
        <taxon>Methanomada group</taxon>
        <taxon>Methanobacteria</taxon>
        <taxon>Methanobacteriales</taxon>
        <taxon>Methanobacteriaceae</taxon>
        <taxon>Methanobrevibacter</taxon>
    </lineage>
</organism>
<accession>A0A166DVT5</accession>
<gene>
    <name evidence="1" type="ORF">MBCUT_11400</name>
</gene>
<evidence type="ECO:0000313" key="2">
    <source>
        <dbReference type="Proteomes" id="UP000077275"/>
    </source>
</evidence>
<evidence type="ECO:0000313" key="1">
    <source>
        <dbReference type="EMBL" id="KZX16004.1"/>
    </source>
</evidence>
<reference evidence="1 2" key="1">
    <citation type="submission" date="2016-04" db="EMBL/GenBank/DDBJ databases">
        <title>Genome sequence of Methanobrevibacter cuticularis DSM 11139.</title>
        <authorList>
            <person name="Poehlein A."/>
            <person name="Seedorf H."/>
            <person name="Daniel R."/>
        </authorList>
    </citation>
    <scope>NUCLEOTIDE SEQUENCE [LARGE SCALE GENOMIC DNA]</scope>
    <source>
        <strain evidence="1 2">DSM 11139</strain>
    </source>
</reference>
<dbReference type="Proteomes" id="UP000077275">
    <property type="component" value="Unassembled WGS sequence"/>
</dbReference>
<protein>
    <submittedName>
        <fullName evidence="1">Uncharacterized protein</fullName>
    </submittedName>
</protein>
<proteinExistence type="predicted"/>
<dbReference type="PATRIC" id="fig|47311.3.peg.1253"/>
<sequence>MYNTLNLGENMKKRLNKDHSLAKKIGYTPKYFTEDSEIYLENDNRIYINYIESRRKGKNYFKNLLNAAHNERLKIFIPQASVTLKKIIRSYNLSFDLWVAADEKLCLDNFADIHLKWLEIKHEDE</sequence>
<keyword evidence="2" id="KW-1185">Reference proteome</keyword>
<dbReference type="AlphaFoldDB" id="A0A166DVT5"/>
<comment type="caution">
    <text evidence="1">The sequence shown here is derived from an EMBL/GenBank/DDBJ whole genome shotgun (WGS) entry which is preliminary data.</text>
</comment>
<dbReference type="EMBL" id="LWMW01000102">
    <property type="protein sequence ID" value="KZX16004.1"/>
    <property type="molecule type" value="Genomic_DNA"/>
</dbReference>
<name>A0A166DVT5_9EURY</name>